<sequence>MVIIAPPAIAAACERNCGGVEIPYPFGLDPNCSLPGFNLSCNTSGDGKPYYNDVEVLSISLPEAQARMRMDISSACYDESSRHMSYNSWGLNLRDTPFRYSNSGNRFTAIGCKTLAYIAVDSSPDDRGRSRVGVGSPDDRGSSLTTGCVATCGLDGDGVTGLTDGACSGIGCCQTAIPNGFQSFEIRFDENFNTTSIYDMSRCSYAALVEAYSFTFFANYSTSSAFNDYYRGQAPIIVDWSIGNKTCNEAQKTPGYACVSSHSECFNSSNGPGYICNCSQGFQGNPYLMPEDPGSCKERPVTEIVAPEVLEEATMDEINAIAEIANACLRLRSEERPTMKQVEMPITAKMIDLSLRPPFITTATTTLLCLITLTAAHLAAGAASSAGCQRKCGDVQIPYPFGIQSDPPGCAMPGFELSCNHTTAGNNAMQPMLLLRNVEVLDISLPEGQVRMKMDMTYDCYNTSTHKPECVDRANLNFTGSPFTFSNTANKFTVLGCRMLAFLGPGNQRDVGSNLTVGCSASCGSDDDLAAINGGGCSGTGCCQTAVPKGIDQALQGLVRRSLQHVDHLQLVALQLRSTRGGD</sequence>
<dbReference type="OrthoDB" id="1932705at2759"/>
<proteinExistence type="predicted"/>
<dbReference type="Pfam" id="PF13947">
    <property type="entry name" value="GUB_WAK_bind"/>
    <property type="match status" value="2"/>
</dbReference>
<comment type="caution">
    <text evidence="4">The sequence shown here is derived from an EMBL/GenBank/DDBJ whole genome shotgun (WGS) entry which is preliminary data.</text>
</comment>
<dbReference type="Proteomes" id="UP000729402">
    <property type="component" value="Unassembled WGS sequence"/>
</dbReference>
<name>A0A8J5VLV9_ZIZPA</name>
<evidence type="ECO:0000256" key="1">
    <source>
        <dbReference type="ARBA" id="ARBA00004167"/>
    </source>
</evidence>
<comment type="subcellular location">
    <subcellularLocation>
        <location evidence="1">Membrane</location>
        <topology evidence="1">Single-pass membrane protein</topology>
    </subcellularLocation>
</comment>
<evidence type="ECO:0000256" key="2">
    <source>
        <dbReference type="ARBA" id="ARBA00022729"/>
    </source>
</evidence>
<evidence type="ECO:0000313" key="4">
    <source>
        <dbReference type="EMBL" id="KAG8063931.1"/>
    </source>
</evidence>
<gene>
    <name evidence="4" type="ORF">GUJ93_ZPchr0004g39314</name>
</gene>
<feature type="domain" description="Wall-associated receptor kinase galacturonan-binding" evidence="3">
    <location>
        <begin position="388"/>
        <end position="452"/>
    </location>
</feature>
<keyword evidence="2" id="KW-0732">Signal</keyword>
<dbReference type="GO" id="GO:0016020">
    <property type="term" value="C:membrane"/>
    <property type="evidence" value="ECO:0007669"/>
    <property type="project" value="UniProtKB-SubCell"/>
</dbReference>
<protein>
    <recommendedName>
        <fullName evidence="3">Wall-associated receptor kinase galacturonan-binding domain-containing protein</fullName>
    </recommendedName>
</protein>
<accession>A0A8J5VLV9</accession>
<dbReference type="AlphaFoldDB" id="A0A8J5VLV9"/>
<evidence type="ECO:0000259" key="3">
    <source>
        <dbReference type="Pfam" id="PF13947"/>
    </source>
</evidence>
<reference evidence="4" key="2">
    <citation type="submission" date="2021-02" db="EMBL/GenBank/DDBJ databases">
        <authorList>
            <person name="Kimball J.A."/>
            <person name="Haas M.W."/>
            <person name="Macchietto M."/>
            <person name="Kono T."/>
            <person name="Duquette J."/>
            <person name="Shao M."/>
        </authorList>
    </citation>
    <scope>NUCLEOTIDE SEQUENCE</scope>
    <source>
        <tissue evidence="4">Fresh leaf tissue</tissue>
    </source>
</reference>
<dbReference type="InterPro" id="IPR025287">
    <property type="entry name" value="WAK_GUB"/>
</dbReference>
<feature type="domain" description="Wall-associated receptor kinase galacturonan-binding" evidence="3">
    <location>
        <begin position="13"/>
        <end position="65"/>
    </location>
</feature>
<reference evidence="4" key="1">
    <citation type="journal article" date="2021" name="bioRxiv">
        <title>Whole Genome Assembly and Annotation of Northern Wild Rice, Zizania palustris L., Supports a Whole Genome Duplication in the Zizania Genus.</title>
        <authorList>
            <person name="Haas M."/>
            <person name="Kono T."/>
            <person name="Macchietto M."/>
            <person name="Millas R."/>
            <person name="McGilp L."/>
            <person name="Shao M."/>
            <person name="Duquette J."/>
            <person name="Hirsch C.N."/>
            <person name="Kimball J."/>
        </authorList>
    </citation>
    <scope>NUCLEOTIDE SEQUENCE</scope>
    <source>
        <tissue evidence="4">Fresh leaf tissue</tissue>
    </source>
</reference>
<dbReference type="EMBL" id="JAAALK010000285">
    <property type="protein sequence ID" value="KAG8063931.1"/>
    <property type="molecule type" value="Genomic_DNA"/>
</dbReference>
<evidence type="ECO:0000313" key="5">
    <source>
        <dbReference type="Proteomes" id="UP000729402"/>
    </source>
</evidence>
<organism evidence="4 5">
    <name type="scientific">Zizania palustris</name>
    <name type="common">Northern wild rice</name>
    <dbReference type="NCBI Taxonomy" id="103762"/>
    <lineage>
        <taxon>Eukaryota</taxon>
        <taxon>Viridiplantae</taxon>
        <taxon>Streptophyta</taxon>
        <taxon>Embryophyta</taxon>
        <taxon>Tracheophyta</taxon>
        <taxon>Spermatophyta</taxon>
        <taxon>Magnoliopsida</taxon>
        <taxon>Liliopsida</taxon>
        <taxon>Poales</taxon>
        <taxon>Poaceae</taxon>
        <taxon>BOP clade</taxon>
        <taxon>Oryzoideae</taxon>
        <taxon>Oryzeae</taxon>
        <taxon>Zizaniinae</taxon>
        <taxon>Zizania</taxon>
    </lineage>
</organism>
<dbReference type="GO" id="GO:0030247">
    <property type="term" value="F:polysaccharide binding"/>
    <property type="evidence" value="ECO:0007669"/>
    <property type="project" value="InterPro"/>
</dbReference>
<dbReference type="PANTHER" id="PTHR33491">
    <property type="entry name" value="OSJNBA0016N04.9 PROTEIN"/>
    <property type="match status" value="1"/>
</dbReference>
<keyword evidence="5" id="KW-1185">Reference proteome</keyword>